<keyword evidence="1" id="KW-0540">Nuclease</keyword>
<dbReference type="SUPFAM" id="SSF47807">
    <property type="entry name" value="5' to 3' exonuclease, C-terminal subdomain"/>
    <property type="match status" value="1"/>
</dbReference>
<dbReference type="Pfam" id="PF02739">
    <property type="entry name" value="5_3_exonuc_N"/>
    <property type="match status" value="1"/>
</dbReference>
<evidence type="ECO:0000256" key="4">
    <source>
        <dbReference type="ARBA" id="ARBA00049957"/>
    </source>
</evidence>
<dbReference type="Gene3D" id="1.10.150.20">
    <property type="entry name" value="5' to 3' exonuclease, C-terminal subdomain"/>
    <property type="match status" value="1"/>
</dbReference>
<reference evidence="7 8" key="1">
    <citation type="submission" date="2014-12" db="EMBL/GenBank/DDBJ databases">
        <title>Draft genome sequence of Cohnella kolymensis strain B-2846.</title>
        <authorList>
            <person name="Karlyshev A.V."/>
            <person name="Kudryashova E.B."/>
        </authorList>
    </citation>
    <scope>NUCLEOTIDE SEQUENCE [LARGE SCALE GENOMIC DNA]</scope>
    <source>
        <strain evidence="7 8">VKM B-2846</strain>
    </source>
</reference>
<dbReference type="InterPro" id="IPR002421">
    <property type="entry name" value="5-3_exonuclease"/>
</dbReference>
<dbReference type="InterPro" id="IPR038969">
    <property type="entry name" value="FEN"/>
</dbReference>
<dbReference type="Gene3D" id="3.40.50.1010">
    <property type="entry name" value="5'-nuclease"/>
    <property type="match status" value="1"/>
</dbReference>
<sequence>MMNEQKVLLVDGMALLFRGFYANSYGGFIRKTKAGLPTNAVYGFVKYLMDACKTFNPTHVICCWDLGSKTFRTDKFADYKANRPEAPLEMIPQFDLVKEVVSGFNIPNISFPGYEADDCIGTLSRQLSEHMEVLVLTGDHDMLQLVDERVKVVIMKKGASNYAVYDCDKLLEEKQLTAKQFIDLKGLIGDTSDNYPGVRGIGEKTATKLLVEYLSIEGILENLALLPKSVKAKIEAELEMLHLCRELATISCDAPVTCLPDECLWRPDSAKIAKMFAELEFNSLVKDVSFIAVS</sequence>
<dbReference type="InterPro" id="IPR020046">
    <property type="entry name" value="5-3_exonucl_a-hlix_arch_N"/>
</dbReference>
<dbReference type="PANTHER" id="PTHR42646">
    <property type="entry name" value="FLAP ENDONUCLEASE XNI"/>
    <property type="match status" value="1"/>
</dbReference>
<dbReference type="EMBL" id="JXAL01000016">
    <property type="protein sequence ID" value="KIL35988.1"/>
    <property type="molecule type" value="Genomic_DNA"/>
</dbReference>
<comment type="function">
    <text evidence="4">5'-3' exonuclease acting preferentially on double-stranded DNA.</text>
</comment>
<dbReference type="SMART" id="SM00279">
    <property type="entry name" value="HhH2"/>
    <property type="match status" value="1"/>
</dbReference>
<evidence type="ECO:0000313" key="8">
    <source>
        <dbReference type="Proteomes" id="UP000054526"/>
    </source>
</evidence>
<dbReference type="InterPro" id="IPR029060">
    <property type="entry name" value="PIN-like_dom_sf"/>
</dbReference>
<accession>A0ABR5A5R4</accession>
<keyword evidence="2" id="KW-0378">Hydrolase</keyword>
<evidence type="ECO:0000313" key="7">
    <source>
        <dbReference type="EMBL" id="KIL35988.1"/>
    </source>
</evidence>
<dbReference type="InterPro" id="IPR036279">
    <property type="entry name" value="5-3_exonuclease_C_sf"/>
</dbReference>
<name>A0ABR5A5R4_9BACL</name>
<keyword evidence="8" id="KW-1185">Reference proteome</keyword>
<dbReference type="Pfam" id="PF01367">
    <property type="entry name" value="5_3_exonuc"/>
    <property type="match status" value="1"/>
</dbReference>
<dbReference type="Proteomes" id="UP000054526">
    <property type="component" value="Unassembled WGS sequence"/>
</dbReference>
<dbReference type="InterPro" id="IPR008918">
    <property type="entry name" value="HhH2"/>
</dbReference>
<dbReference type="SMART" id="SM00475">
    <property type="entry name" value="53EXOc"/>
    <property type="match status" value="1"/>
</dbReference>
<evidence type="ECO:0000256" key="2">
    <source>
        <dbReference type="ARBA" id="ARBA00022801"/>
    </source>
</evidence>
<dbReference type="PANTHER" id="PTHR42646:SF2">
    <property type="entry name" value="5'-3' EXONUCLEASE FAMILY PROTEIN"/>
    <property type="match status" value="1"/>
</dbReference>
<protein>
    <recommendedName>
        <fullName evidence="5">5'-3' exonuclease</fullName>
    </recommendedName>
</protein>
<comment type="caution">
    <text evidence="7">The sequence shown here is derived from an EMBL/GenBank/DDBJ whole genome shotgun (WGS) entry which is preliminary data.</text>
</comment>
<proteinExistence type="predicted"/>
<evidence type="ECO:0000256" key="1">
    <source>
        <dbReference type="ARBA" id="ARBA00022722"/>
    </source>
</evidence>
<dbReference type="GO" id="GO:0004527">
    <property type="term" value="F:exonuclease activity"/>
    <property type="evidence" value="ECO:0007669"/>
    <property type="project" value="UniProtKB-KW"/>
</dbReference>
<gene>
    <name evidence="7" type="ORF">SD71_11690</name>
</gene>
<keyword evidence="3" id="KW-0238">DNA-binding</keyword>
<evidence type="ECO:0000256" key="5">
    <source>
        <dbReference type="ARBA" id="ARBA00050026"/>
    </source>
</evidence>
<dbReference type="CDD" id="cd09898">
    <property type="entry name" value="H3TH_53EXO"/>
    <property type="match status" value="1"/>
</dbReference>
<feature type="domain" description="5'-3' exonuclease" evidence="6">
    <location>
        <begin position="5"/>
        <end position="266"/>
    </location>
</feature>
<evidence type="ECO:0000256" key="3">
    <source>
        <dbReference type="ARBA" id="ARBA00023125"/>
    </source>
</evidence>
<dbReference type="CDD" id="cd09859">
    <property type="entry name" value="PIN_53EXO"/>
    <property type="match status" value="1"/>
</dbReference>
<keyword evidence="7" id="KW-0269">Exonuclease</keyword>
<dbReference type="SUPFAM" id="SSF88723">
    <property type="entry name" value="PIN domain-like"/>
    <property type="match status" value="1"/>
</dbReference>
<dbReference type="InterPro" id="IPR020045">
    <property type="entry name" value="DNA_polI_H3TH"/>
</dbReference>
<organism evidence="7 8">
    <name type="scientific">Cohnella kolymensis</name>
    <dbReference type="NCBI Taxonomy" id="1590652"/>
    <lineage>
        <taxon>Bacteria</taxon>
        <taxon>Bacillati</taxon>
        <taxon>Bacillota</taxon>
        <taxon>Bacilli</taxon>
        <taxon>Bacillales</taxon>
        <taxon>Paenibacillaceae</taxon>
        <taxon>Cohnella</taxon>
    </lineage>
</organism>
<evidence type="ECO:0000259" key="6">
    <source>
        <dbReference type="SMART" id="SM00475"/>
    </source>
</evidence>